<dbReference type="SUPFAM" id="SSF82199">
    <property type="entry name" value="SET domain"/>
    <property type="match status" value="1"/>
</dbReference>
<evidence type="ECO:0000313" key="1">
    <source>
        <dbReference type="EMBL" id="KAK6912340.1"/>
    </source>
</evidence>
<protein>
    <submittedName>
        <fullName evidence="1">SET domain</fullName>
    </submittedName>
</protein>
<dbReference type="InterPro" id="IPR050600">
    <property type="entry name" value="SETD3_SETD6_MTase"/>
</dbReference>
<dbReference type="PANTHER" id="PTHR13271">
    <property type="entry name" value="UNCHARACTERIZED PUTATIVE METHYLTRANSFERASE"/>
    <property type="match status" value="1"/>
</dbReference>
<dbReference type="InterPro" id="IPR046341">
    <property type="entry name" value="SET_dom_sf"/>
</dbReference>
<dbReference type="Gene3D" id="3.90.1410.10">
    <property type="entry name" value="set domain protein methyltransferase, domain 1"/>
    <property type="match status" value="1"/>
</dbReference>
<dbReference type="AlphaFoldDB" id="A0AAN8UBB5"/>
<accession>A0AAN8UBB5</accession>
<comment type="caution">
    <text evidence="1">The sequence shown here is derived from an EMBL/GenBank/DDBJ whole genome shotgun (WGS) entry which is preliminary data.</text>
</comment>
<dbReference type="PANTHER" id="PTHR13271:SF91">
    <property type="entry name" value="PROTEIN SET DOMAIN GROUP 40"/>
    <property type="match status" value="1"/>
</dbReference>
<sequence>MEQEQEEEISLKRFLKWATELGITDSGTTNPSPVEPISCLGHSLFVSHFPDAGGRGLGAARDLIKGELILRVPRSALMTSESLLRHDHSLSLALTNHPSLSSTQILGVCLLAEVGKGKNSWWYPYLMQLPRSYDTLAAFGSFERQALQVDYAIWAAEKATCKAECEWKEAAPLMKELNLKPHLLSFKAWLWVSSTISSRTMHVPWDEAGCLCPVGDFFNYAAPGEDIYQYGAPCSQRHASSSPEECSLWDGDATGKLEEDDAHMQRLTDGCYDEALGSYCFYARRNYKKGEQVIDFLDIIYGSISLSVF</sequence>
<dbReference type="Proteomes" id="UP001370490">
    <property type="component" value="Unassembled WGS sequence"/>
</dbReference>
<dbReference type="CDD" id="cd10527">
    <property type="entry name" value="SET_LSMT"/>
    <property type="match status" value="1"/>
</dbReference>
<proteinExistence type="predicted"/>
<name>A0AAN8UBB5_9MAGN</name>
<reference evidence="1 2" key="1">
    <citation type="submission" date="2023-12" db="EMBL/GenBank/DDBJ databases">
        <title>A high-quality genome assembly for Dillenia turbinata (Dilleniales).</title>
        <authorList>
            <person name="Chanderbali A."/>
        </authorList>
    </citation>
    <scope>NUCLEOTIDE SEQUENCE [LARGE SCALE GENOMIC DNA]</scope>
    <source>
        <strain evidence="1">LSX21</strain>
        <tissue evidence="1">Leaf</tissue>
    </source>
</reference>
<keyword evidence="2" id="KW-1185">Reference proteome</keyword>
<gene>
    <name evidence="1" type="ORF">RJ641_021941</name>
</gene>
<evidence type="ECO:0000313" key="2">
    <source>
        <dbReference type="Proteomes" id="UP001370490"/>
    </source>
</evidence>
<organism evidence="1 2">
    <name type="scientific">Dillenia turbinata</name>
    <dbReference type="NCBI Taxonomy" id="194707"/>
    <lineage>
        <taxon>Eukaryota</taxon>
        <taxon>Viridiplantae</taxon>
        <taxon>Streptophyta</taxon>
        <taxon>Embryophyta</taxon>
        <taxon>Tracheophyta</taxon>
        <taxon>Spermatophyta</taxon>
        <taxon>Magnoliopsida</taxon>
        <taxon>eudicotyledons</taxon>
        <taxon>Gunneridae</taxon>
        <taxon>Pentapetalae</taxon>
        <taxon>Dilleniales</taxon>
        <taxon>Dilleniaceae</taxon>
        <taxon>Dillenia</taxon>
    </lineage>
</organism>
<dbReference type="EMBL" id="JBAMMX010000027">
    <property type="protein sequence ID" value="KAK6912340.1"/>
    <property type="molecule type" value="Genomic_DNA"/>
</dbReference>
<dbReference type="GO" id="GO:0016279">
    <property type="term" value="F:protein-lysine N-methyltransferase activity"/>
    <property type="evidence" value="ECO:0007669"/>
    <property type="project" value="TreeGrafter"/>
</dbReference>